<dbReference type="AlphaFoldDB" id="A0AAD4RY73"/>
<gene>
    <name evidence="2" type="ORF">MKW98_015378</name>
</gene>
<keyword evidence="1" id="KW-0808">Transferase</keyword>
<accession>A0AAD4RY73</accession>
<dbReference type="EMBL" id="JAJJMB010017052">
    <property type="protein sequence ID" value="KAI3842711.1"/>
    <property type="molecule type" value="Genomic_DNA"/>
</dbReference>
<reference evidence="2" key="1">
    <citation type="submission" date="2022-04" db="EMBL/GenBank/DDBJ databases">
        <title>A functionally conserved STORR gene fusion in Papaver species that diverged 16.8 million years ago.</title>
        <authorList>
            <person name="Catania T."/>
        </authorList>
    </citation>
    <scope>NUCLEOTIDE SEQUENCE</scope>
    <source>
        <strain evidence="2">S-188037</strain>
    </source>
</reference>
<keyword evidence="3" id="KW-1185">Reference proteome</keyword>
<proteinExistence type="predicted"/>
<evidence type="ECO:0000313" key="3">
    <source>
        <dbReference type="Proteomes" id="UP001202328"/>
    </source>
</evidence>
<organism evidence="2 3">
    <name type="scientific">Papaver atlanticum</name>
    <dbReference type="NCBI Taxonomy" id="357466"/>
    <lineage>
        <taxon>Eukaryota</taxon>
        <taxon>Viridiplantae</taxon>
        <taxon>Streptophyta</taxon>
        <taxon>Embryophyta</taxon>
        <taxon>Tracheophyta</taxon>
        <taxon>Spermatophyta</taxon>
        <taxon>Magnoliopsida</taxon>
        <taxon>Ranunculales</taxon>
        <taxon>Papaveraceae</taxon>
        <taxon>Papaveroideae</taxon>
        <taxon>Papaver</taxon>
    </lineage>
</organism>
<dbReference type="GO" id="GO:0016740">
    <property type="term" value="F:transferase activity"/>
    <property type="evidence" value="ECO:0007669"/>
    <property type="project" value="UniProtKB-KW"/>
</dbReference>
<dbReference type="InterPro" id="IPR051283">
    <property type="entry name" value="Sec_Metabolite_Acyltrans"/>
</dbReference>
<dbReference type="Proteomes" id="UP001202328">
    <property type="component" value="Unassembled WGS sequence"/>
</dbReference>
<dbReference type="PANTHER" id="PTHR31896:SF43">
    <property type="entry name" value="PROTEIN ENHANCED PSEUDOMONAS SUSCEPTIBILITY 1"/>
    <property type="match status" value="1"/>
</dbReference>
<dbReference type="Gene3D" id="3.30.559.10">
    <property type="entry name" value="Chloramphenicol acetyltransferase-like domain"/>
    <property type="match status" value="2"/>
</dbReference>
<sequence length="478" mass="52447">MSSDKCAEVRFISTDIVRPANYCSSSGAASDECIELSKWDLTMLTVGYTQRGLLYSCKEEDKTTMVTRLKTSLALTLDHFFPLAGRVAVRKHSHGVDATEIETSSVYIDCNSKGAEFIHAIADNITVGNIIDPVYVPRVLESLVSLNNVMNYEGLSKPLLSIQVTELIDGVFIGCSMNHSVCDGTSFWHFFNSWSEISRETTTTTTTHHGISRIPFLKRWFPESAGTPIQLLFSIDSKSFKETYTSTTTATSASQLELKFFHFTAENIAGLKAKANLCISAESTSAKISSLQALLAHFWVAITRARYLNQDDETSYLLAINYRGRLNPPVPQEYFGNLSGAGLVTVKVGELLERGIGWGSLLLNQVIMSHNDKAIRSSCDSWIDKPILLVPFNSASSSRSGHSLLLTGSSPRFNMYGNDFGWGRPIAVRSAGSSCKMDGVLSAHPGPNEGSIEIEACLSVETFEALENNAEFMEFVTV</sequence>
<dbReference type="PANTHER" id="PTHR31896">
    <property type="entry name" value="FAMILY REGULATORY PROTEIN, PUTATIVE (AFU_ORTHOLOGUE AFUA_3G14730)-RELATED"/>
    <property type="match status" value="1"/>
</dbReference>
<evidence type="ECO:0008006" key="4">
    <source>
        <dbReference type="Google" id="ProtNLM"/>
    </source>
</evidence>
<protein>
    <recommendedName>
        <fullName evidence="4">HXXXD-type acyl-transferase family protein</fullName>
    </recommendedName>
</protein>
<dbReference type="Pfam" id="PF02458">
    <property type="entry name" value="Transferase"/>
    <property type="match status" value="1"/>
</dbReference>
<evidence type="ECO:0000256" key="1">
    <source>
        <dbReference type="ARBA" id="ARBA00022679"/>
    </source>
</evidence>
<comment type="caution">
    <text evidence="2">The sequence shown here is derived from an EMBL/GenBank/DDBJ whole genome shotgun (WGS) entry which is preliminary data.</text>
</comment>
<name>A0AAD4RY73_9MAGN</name>
<dbReference type="InterPro" id="IPR023213">
    <property type="entry name" value="CAT-like_dom_sf"/>
</dbReference>
<evidence type="ECO:0000313" key="2">
    <source>
        <dbReference type="EMBL" id="KAI3842711.1"/>
    </source>
</evidence>